<organism evidence="1 2">
    <name type="scientific">Actinotignum urinale</name>
    <dbReference type="NCBI Taxonomy" id="190146"/>
    <lineage>
        <taxon>Bacteria</taxon>
        <taxon>Bacillati</taxon>
        <taxon>Actinomycetota</taxon>
        <taxon>Actinomycetes</taxon>
        <taxon>Actinomycetales</taxon>
        <taxon>Actinomycetaceae</taxon>
        <taxon>Actinotignum</taxon>
    </lineage>
</organism>
<dbReference type="EMBL" id="JAWNGC010000001">
    <property type="protein sequence ID" value="MDY5154295.1"/>
    <property type="molecule type" value="Genomic_DNA"/>
</dbReference>
<reference evidence="1" key="1">
    <citation type="submission" date="2023-10" db="EMBL/GenBank/DDBJ databases">
        <title>Whole Genome based description of the genera Actinobaculum and Actinotignum reveals a complex phylogenetic relationship within the species included in the genus Actinotignum.</title>
        <authorList>
            <person name="Jensen C.S."/>
            <person name="Dargis R."/>
            <person name="Kemp M."/>
            <person name="Christensen J.J."/>
        </authorList>
    </citation>
    <scope>NUCLEOTIDE SEQUENCE</scope>
    <source>
        <strain evidence="1">SLA_B511</strain>
    </source>
</reference>
<sequence>MKRRDLMKTLATIAKENGHTLTIKEGGNHTKVSFGEWKQVIPRHNEISEKLARAIIRSAQQ</sequence>
<dbReference type="AlphaFoldDB" id="A0AAW9HK51"/>
<accession>A0AAW9HK51</accession>
<evidence type="ECO:0008006" key="3">
    <source>
        <dbReference type="Google" id="ProtNLM"/>
    </source>
</evidence>
<gene>
    <name evidence="1" type="ORF">R6G80_00935</name>
</gene>
<dbReference type="RefSeq" id="WP_320756201.1">
    <property type="nucleotide sequence ID" value="NZ_JAWNGC010000001.1"/>
</dbReference>
<name>A0AAW9HK51_9ACTO</name>
<proteinExistence type="predicted"/>
<evidence type="ECO:0000313" key="2">
    <source>
        <dbReference type="Proteomes" id="UP001281731"/>
    </source>
</evidence>
<protein>
    <recommendedName>
        <fullName evidence="3">Type II toxin-antitoxin system HicA family toxin</fullName>
    </recommendedName>
</protein>
<comment type="caution">
    <text evidence="1">The sequence shown here is derived from an EMBL/GenBank/DDBJ whole genome shotgun (WGS) entry which is preliminary data.</text>
</comment>
<dbReference type="Proteomes" id="UP001281731">
    <property type="component" value="Unassembled WGS sequence"/>
</dbReference>
<evidence type="ECO:0000313" key="1">
    <source>
        <dbReference type="EMBL" id="MDY5154295.1"/>
    </source>
</evidence>